<dbReference type="SUPFAM" id="SSF51604">
    <property type="entry name" value="Enolase C-terminal domain-like"/>
    <property type="match status" value="1"/>
</dbReference>
<comment type="cofactor">
    <cofactor evidence="1">
        <name>Mg(2+)</name>
        <dbReference type="ChEBI" id="CHEBI:18420"/>
    </cofactor>
</comment>
<dbReference type="AlphaFoldDB" id="X1TH91"/>
<comment type="caution">
    <text evidence="5">The sequence shown here is derived from an EMBL/GenBank/DDBJ whole genome shotgun (WGS) entry which is preliminary data.</text>
</comment>
<evidence type="ECO:0000259" key="4">
    <source>
        <dbReference type="Pfam" id="PF13378"/>
    </source>
</evidence>
<dbReference type="EMBL" id="BARW01027679">
    <property type="protein sequence ID" value="GAJ04683.1"/>
    <property type="molecule type" value="Genomic_DNA"/>
</dbReference>
<dbReference type="PANTHER" id="PTHR13794:SF58">
    <property type="entry name" value="MITOCHONDRIAL ENOLASE SUPERFAMILY MEMBER 1"/>
    <property type="match status" value="1"/>
</dbReference>
<dbReference type="InterPro" id="IPR046945">
    <property type="entry name" value="RHMD-like"/>
</dbReference>
<evidence type="ECO:0000256" key="3">
    <source>
        <dbReference type="ARBA" id="ARBA00022842"/>
    </source>
</evidence>
<gene>
    <name evidence="5" type="ORF">S12H4_44862</name>
</gene>
<reference evidence="5" key="1">
    <citation type="journal article" date="2014" name="Front. Microbiol.">
        <title>High frequency of phylogenetically diverse reductive dehalogenase-homologous genes in deep subseafloor sedimentary metagenomes.</title>
        <authorList>
            <person name="Kawai M."/>
            <person name="Futagami T."/>
            <person name="Toyoda A."/>
            <person name="Takaki Y."/>
            <person name="Nishi S."/>
            <person name="Hori S."/>
            <person name="Arai W."/>
            <person name="Tsubouchi T."/>
            <person name="Morono Y."/>
            <person name="Uchiyama I."/>
            <person name="Ito T."/>
            <person name="Fujiyama A."/>
            <person name="Inagaki F."/>
            <person name="Takami H."/>
        </authorList>
    </citation>
    <scope>NUCLEOTIDE SEQUENCE</scope>
    <source>
        <strain evidence="5">Expedition CK06-06</strain>
    </source>
</reference>
<dbReference type="Pfam" id="PF13378">
    <property type="entry name" value="MR_MLE_C"/>
    <property type="match status" value="1"/>
</dbReference>
<sequence length="161" mass="17853">DDIEGYARLTDLSPVKIAHGEVLTRRQSFVPYFTRRAMDIVQPDATKVGGLSEMRRIAWMAEEHGIELVPHGWNTAVGVASDIHLVASLSTRSFVEFNVGNPLIEDVTDPPFRLDADGCLPVPDAPGLGVDLDRERLKHFEESGFASESWTWDETGEFNAT</sequence>
<accession>X1TH91</accession>
<feature type="non-terminal residue" evidence="5">
    <location>
        <position position="1"/>
    </location>
</feature>
<name>X1TH91_9ZZZZ</name>
<protein>
    <recommendedName>
        <fullName evidence="4">Enolase C-terminal domain-containing protein</fullName>
    </recommendedName>
</protein>
<dbReference type="GO" id="GO:0000287">
    <property type="term" value="F:magnesium ion binding"/>
    <property type="evidence" value="ECO:0007669"/>
    <property type="project" value="TreeGrafter"/>
</dbReference>
<dbReference type="GO" id="GO:0016836">
    <property type="term" value="F:hydro-lyase activity"/>
    <property type="evidence" value="ECO:0007669"/>
    <property type="project" value="TreeGrafter"/>
</dbReference>
<dbReference type="InterPro" id="IPR029065">
    <property type="entry name" value="Enolase_C-like"/>
</dbReference>
<keyword evidence="3" id="KW-0460">Magnesium</keyword>
<dbReference type="Gene3D" id="3.20.20.120">
    <property type="entry name" value="Enolase-like C-terminal domain"/>
    <property type="match status" value="1"/>
</dbReference>
<evidence type="ECO:0000256" key="1">
    <source>
        <dbReference type="ARBA" id="ARBA00001946"/>
    </source>
</evidence>
<dbReference type="InterPro" id="IPR036849">
    <property type="entry name" value="Enolase-like_C_sf"/>
</dbReference>
<organism evidence="5">
    <name type="scientific">marine sediment metagenome</name>
    <dbReference type="NCBI Taxonomy" id="412755"/>
    <lineage>
        <taxon>unclassified sequences</taxon>
        <taxon>metagenomes</taxon>
        <taxon>ecological metagenomes</taxon>
    </lineage>
</organism>
<evidence type="ECO:0000256" key="2">
    <source>
        <dbReference type="ARBA" id="ARBA00022723"/>
    </source>
</evidence>
<dbReference type="GO" id="GO:0016052">
    <property type="term" value="P:carbohydrate catabolic process"/>
    <property type="evidence" value="ECO:0007669"/>
    <property type="project" value="TreeGrafter"/>
</dbReference>
<keyword evidence="2" id="KW-0479">Metal-binding</keyword>
<evidence type="ECO:0000313" key="5">
    <source>
        <dbReference type="EMBL" id="GAJ04683.1"/>
    </source>
</evidence>
<feature type="domain" description="Enolase C-terminal" evidence="4">
    <location>
        <begin position="1"/>
        <end position="135"/>
    </location>
</feature>
<proteinExistence type="predicted"/>
<dbReference type="PANTHER" id="PTHR13794">
    <property type="entry name" value="ENOLASE SUPERFAMILY, MANDELATE RACEMASE"/>
    <property type="match status" value="1"/>
</dbReference>